<dbReference type="SUPFAM" id="SSF53474">
    <property type="entry name" value="alpha/beta-Hydrolases"/>
    <property type="match status" value="1"/>
</dbReference>
<keyword evidence="2 3" id="KW-0378">Hydrolase</keyword>
<proteinExistence type="inferred from homology"/>
<dbReference type="PANTHER" id="PTHR11559">
    <property type="entry name" value="CARBOXYLESTERASE"/>
    <property type="match status" value="1"/>
</dbReference>
<comment type="similarity">
    <text evidence="1 3">Belongs to the type-B carboxylesterase/lipase family.</text>
</comment>
<dbReference type="EMBL" id="KZ678372">
    <property type="protein sequence ID" value="PSS05332.1"/>
    <property type="molecule type" value="Genomic_DNA"/>
</dbReference>
<dbReference type="PROSITE" id="PS00122">
    <property type="entry name" value="CARBOXYLESTERASE_B_1"/>
    <property type="match status" value="1"/>
</dbReference>
<feature type="compositionally biased region" description="Low complexity" evidence="4">
    <location>
        <begin position="408"/>
        <end position="419"/>
    </location>
</feature>
<dbReference type="InterPro" id="IPR019826">
    <property type="entry name" value="Carboxylesterase_B_AS"/>
</dbReference>
<dbReference type="OrthoDB" id="408631at2759"/>
<dbReference type="InterPro" id="IPR029058">
    <property type="entry name" value="AB_hydrolase_fold"/>
</dbReference>
<name>A0A2T3ANU3_9PEZI</name>
<feature type="domain" description="Carboxylesterase type B" evidence="5">
    <location>
        <begin position="44"/>
        <end position="574"/>
    </location>
</feature>
<evidence type="ECO:0000256" key="1">
    <source>
        <dbReference type="ARBA" id="ARBA00005964"/>
    </source>
</evidence>
<dbReference type="InterPro" id="IPR050309">
    <property type="entry name" value="Type-B_Carboxylest/Lipase"/>
</dbReference>
<feature type="chain" id="PRO_5015371107" description="Carboxylic ester hydrolase" evidence="3">
    <location>
        <begin position="27"/>
        <end position="615"/>
    </location>
</feature>
<reference evidence="6 7" key="1">
    <citation type="journal article" date="2018" name="Mycol. Prog.">
        <title>Coniella lustricola, a new species from submerged detritus.</title>
        <authorList>
            <person name="Raudabaugh D.B."/>
            <person name="Iturriaga T."/>
            <person name="Carver A."/>
            <person name="Mondo S."/>
            <person name="Pangilinan J."/>
            <person name="Lipzen A."/>
            <person name="He G."/>
            <person name="Amirebrahimi M."/>
            <person name="Grigoriev I.V."/>
            <person name="Miller A.N."/>
        </authorList>
    </citation>
    <scope>NUCLEOTIDE SEQUENCE [LARGE SCALE GENOMIC DNA]</scope>
    <source>
        <strain evidence="6 7">B22-T-1</strain>
    </source>
</reference>
<dbReference type="STRING" id="2025994.A0A2T3ANU3"/>
<evidence type="ECO:0000256" key="2">
    <source>
        <dbReference type="ARBA" id="ARBA00022801"/>
    </source>
</evidence>
<dbReference type="EC" id="3.1.1.-" evidence="3"/>
<dbReference type="InParanoid" id="A0A2T3ANU3"/>
<evidence type="ECO:0000313" key="6">
    <source>
        <dbReference type="EMBL" id="PSS05332.1"/>
    </source>
</evidence>
<dbReference type="Pfam" id="PF00135">
    <property type="entry name" value="COesterase"/>
    <property type="match status" value="1"/>
</dbReference>
<keyword evidence="3" id="KW-0732">Signal</keyword>
<feature type="signal peptide" evidence="3">
    <location>
        <begin position="1"/>
        <end position="26"/>
    </location>
</feature>
<evidence type="ECO:0000313" key="7">
    <source>
        <dbReference type="Proteomes" id="UP000241462"/>
    </source>
</evidence>
<protein>
    <recommendedName>
        <fullName evidence="3">Carboxylic ester hydrolase</fullName>
        <ecNumber evidence="3">3.1.1.-</ecNumber>
    </recommendedName>
</protein>
<dbReference type="Gene3D" id="3.40.50.1820">
    <property type="entry name" value="alpha/beta hydrolase"/>
    <property type="match status" value="1"/>
</dbReference>
<feature type="region of interest" description="Disordered" evidence="4">
    <location>
        <begin position="400"/>
        <end position="422"/>
    </location>
</feature>
<dbReference type="Proteomes" id="UP000241462">
    <property type="component" value="Unassembled WGS sequence"/>
</dbReference>
<organism evidence="6 7">
    <name type="scientific">Coniella lustricola</name>
    <dbReference type="NCBI Taxonomy" id="2025994"/>
    <lineage>
        <taxon>Eukaryota</taxon>
        <taxon>Fungi</taxon>
        <taxon>Dikarya</taxon>
        <taxon>Ascomycota</taxon>
        <taxon>Pezizomycotina</taxon>
        <taxon>Sordariomycetes</taxon>
        <taxon>Sordariomycetidae</taxon>
        <taxon>Diaporthales</taxon>
        <taxon>Schizoparmaceae</taxon>
        <taxon>Coniella</taxon>
    </lineage>
</organism>
<keyword evidence="7" id="KW-1185">Reference proteome</keyword>
<sequence>MWCFGSSSSAAGLLVLLFSPVAIVDAKVIERVQATATGPLGYTLNGTYEGVSLPQFSQEAFFGVPYANSSRRLHLAGTLNETWTGTRPAVENGATCPGAAPGQYEYGWPVAEDCLNFNLVRPATANATASNSSSSSSSSGSALPVMVWIYGGGFYQGAARDPEFNQTWLVQTSQEMGQPVIVITLNSRLSAWGYMNSEEAIRQGVANLGLRDVWKFLEWLHENIGGFGGDPNRITVFGQSSGGLTVEMLAMAYSGNHKMFNNGITSSITLFSPFWSTIAKQETLYTDLLNATNCENENDSMECLRQLDFSAFNASVTSLTGSGKGWRPVVDGDFLKNSPFYQFANAQVAHIPLLVGCNTDEGMSTFQTAANTSAELSASLQSTMSLTASMAEEVLALYPANEGDGDDNSTSTSTRNSTTVYQYPPYSQPMSLDWPALTAPVGTKSGSMTRRGYAMGGDWSAMSGRRLTASRWANATRGAPVYSYRFDTDVHRFPLVETGPGFSQHAADLSYDFRLPYVPYTDNFPLQGNVSALEKVSYAIQAAWVSFAATNDPNHHGLDYVPEWPEYTASKQNMVWNGTLDDTLNIHIENDTFREEQIGWWMDHWGYLLLKGFPI</sequence>
<evidence type="ECO:0000256" key="4">
    <source>
        <dbReference type="SAM" id="MobiDB-lite"/>
    </source>
</evidence>
<dbReference type="GO" id="GO:0016787">
    <property type="term" value="F:hydrolase activity"/>
    <property type="evidence" value="ECO:0007669"/>
    <property type="project" value="UniProtKB-KW"/>
</dbReference>
<gene>
    <name evidence="6" type="ORF">BD289DRAFT_449180</name>
</gene>
<dbReference type="AlphaFoldDB" id="A0A2T3ANU3"/>
<evidence type="ECO:0000256" key="3">
    <source>
        <dbReference type="RuleBase" id="RU361235"/>
    </source>
</evidence>
<evidence type="ECO:0000259" key="5">
    <source>
        <dbReference type="Pfam" id="PF00135"/>
    </source>
</evidence>
<dbReference type="InterPro" id="IPR002018">
    <property type="entry name" value="CarbesteraseB"/>
</dbReference>
<accession>A0A2T3ANU3</accession>